<organism evidence="1">
    <name type="scientific">Anguilla anguilla</name>
    <name type="common">European freshwater eel</name>
    <name type="synonym">Muraena anguilla</name>
    <dbReference type="NCBI Taxonomy" id="7936"/>
    <lineage>
        <taxon>Eukaryota</taxon>
        <taxon>Metazoa</taxon>
        <taxon>Chordata</taxon>
        <taxon>Craniata</taxon>
        <taxon>Vertebrata</taxon>
        <taxon>Euteleostomi</taxon>
        <taxon>Actinopterygii</taxon>
        <taxon>Neopterygii</taxon>
        <taxon>Teleostei</taxon>
        <taxon>Anguilliformes</taxon>
        <taxon>Anguillidae</taxon>
        <taxon>Anguilla</taxon>
    </lineage>
</organism>
<reference evidence="1" key="1">
    <citation type="submission" date="2014-11" db="EMBL/GenBank/DDBJ databases">
        <authorList>
            <person name="Amaro Gonzalez C."/>
        </authorList>
    </citation>
    <scope>NUCLEOTIDE SEQUENCE</scope>
</reference>
<sequence>MVIFMVIRPDINAYNFSKVLLNVRDKMRCWDCSYRDIIPL</sequence>
<reference evidence="1" key="2">
    <citation type="journal article" date="2015" name="Fish Shellfish Immunol.">
        <title>Early steps in the European eel (Anguilla anguilla)-Vibrio vulnificus interaction in the gills: Role of the RtxA13 toxin.</title>
        <authorList>
            <person name="Callol A."/>
            <person name="Pajuelo D."/>
            <person name="Ebbesson L."/>
            <person name="Teles M."/>
            <person name="MacKenzie S."/>
            <person name="Amaro C."/>
        </authorList>
    </citation>
    <scope>NUCLEOTIDE SEQUENCE</scope>
</reference>
<evidence type="ECO:0000313" key="1">
    <source>
        <dbReference type="EMBL" id="JAH47656.1"/>
    </source>
</evidence>
<name>A0A0E9T212_ANGAN</name>
<dbReference type="AlphaFoldDB" id="A0A0E9T212"/>
<proteinExistence type="predicted"/>
<accession>A0A0E9T212</accession>
<dbReference type="EMBL" id="GBXM01060921">
    <property type="protein sequence ID" value="JAH47656.1"/>
    <property type="molecule type" value="Transcribed_RNA"/>
</dbReference>
<protein>
    <submittedName>
        <fullName evidence="1">Uncharacterized protein</fullName>
    </submittedName>
</protein>